<dbReference type="Pfam" id="PF02519">
    <property type="entry name" value="Auxin_inducible"/>
    <property type="match status" value="1"/>
</dbReference>
<evidence type="ECO:0000313" key="2">
    <source>
        <dbReference type="EMBL" id="CAK7343152.1"/>
    </source>
</evidence>
<reference evidence="2 3" key="1">
    <citation type="submission" date="2024-01" db="EMBL/GenBank/DDBJ databases">
        <authorList>
            <person name="Waweru B."/>
        </authorList>
    </citation>
    <scope>NUCLEOTIDE SEQUENCE [LARGE SCALE GENOMIC DNA]</scope>
</reference>
<gene>
    <name evidence="2" type="ORF">DCAF_LOCUS17160</name>
</gene>
<dbReference type="GO" id="GO:0009733">
    <property type="term" value="P:response to auxin"/>
    <property type="evidence" value="ECO:0007669"/>
    <property type="project" value="InterPro"/>
</dbReference>
<dbReference type="InterPro" id="IPR003676">
    <property type="entry name" value="SAUR_fam"/>
</dbReference>
<protein>
    <recommendedName>
        <fullName evidence="4">Small auxin up regulated protein</fullName>
    </recommendedName>
</protein>
<dbReference type="EMBL" id="CAWUPB010001160">
    <property type="protein sequence ID" value="CAK7343152.1"/>
    <property type="molecule type" value="Genomic_DNA"/>
</dbReference>
<evidence type="ECO:0000256" key="1">
    <source>
        <dbReference type="ARBA" id="ARBA00006974"/>
    </source>
</evidence>
<evidence type="ECO:0008006" key="4">
    <source>
        <dbReference type="Google" id="ProtNLM"/>
    </source>
</evidence>
<sequence length="135" mass="15068">MGKIKNSEGARKGSIDKIRLIIGKAQAGLSRSTRGREYHFVVIATKGWEPERFIVELGCLNNPEFLRLLKQAEEEFGFSQEGALAIPCRPDELQSILGITRLIVDSDQEEGIGKREVKADLRTRVVDVIPAVTYD</sequence>
<dbReference type="AlphaFoldDB" id="A0AAV1RZE7"/>
<dbReference type="Proteomes" id="UP001314170">
    <property type="component" value="Unassembled WGS sequence"/>
</dbReference>
<keyword evidence="3" id="KW-1185">Reference proteome</keyword>
<organism evidence="2 3">
    <name type="scientific">Dovyalis caffra</name>
    <dbReference type="NCBI Taxonomy" id="77055"/>
    <lineage>
        <taxon>Eukaryota</taxon>
        <taxon>Viridiplantae</taxon>
        <taxon>Streptophyta</taxon>
        <taxon>Embryophyta</taxon>
        <taxon>Tracheophyta</taxon>
        <taxon>Spermatophyta</taxon>
        <taxon>Magnoliopsida</taxon>
        <taxon>eudicotyledons</taxon>
        <taxon>Gunneridae</taxon>
        <taxon>Pentapetalae</taxon>
        <taxon>rosids</taxon>
        <taxon>fabids</taxon>
        <taxon>Malpighiales</taxon>
        <taxon>Salicaceae</taxon>
        <taxon>Flacourtieae</taxon>
        <taxon>Dovyalis</taxon>
    </lineage>
</organism>
<proteinExistence type="inferred from homology"/>
<accession>A0AAV1RZE7</accession>
<evidence type="ECO:0000313" key="3">
    <source>
        <dbReference type="Proteomes" id="UP001314170"/>
    </source>
</evidence>
<comment type="similarity">
    <text evidence="1">Belongs to the ARG7 family.</text>
</comment>
<comment type="caution">
    <text evidence="2">The sequence shown here is derived from an EMBL/GenBank/DDBJ whole genome shotgun (WGS) entry which is preliminary data.</text>
</comment>
<dbReference type="PANTHER" id="PTHR31374">
    <property type="entry name" value="AUXIN-INDUCED PROTEIN-LIKE-RELATED"/>
    <property type="match status" value="1"/>
</dbReference>
<name>A0AAV1RZE7_9ROSI</name>
<dbReference type="PANTHER" id="PTHR31374:SF153">
    <property type="entry name" value="AUXIN-RESPONSIVE PROTEIN SAUR36-LIKE"/>
    <property type="match status" value="1"/>
</dbReference>